<name>A0A232FGT1_9HYME</name>
<protein>
    <recommendedName>
        <fullName evidence="7">6-phosphofructo-2-kinase domain-containing protein</fullName>
    </recommendedName>
</protein>
<dbReference type="PANTHER" id="PTHR10606">
    <property type="entry name" value="6-PHOSPHOFRUCTO-2-KINASE/FRUCTOSE-2,6-BISPHOSPHATASE"/>
    <property type="match status" value="1"/>
</dbReference>
<feature type="domain" description="6-phosphofructo-2-kinase" evidence="7">
    <location>
        <begin position="130"/>
        <end position="337"/>
    </location>
</feature>
<comment type="caution">
    <text evidence="8">The sequence shown here is derived from an EMBL/GenBank/DDBJ whole genome shotgun (WGS) entry which is preliminary data.</text>
</comment>
<evidence type="ECO:0000256" key="1">
    <source>
        <dbReference type="ARBA" id="ARBA00008408"/>
    </source>
</evidence>
<dbReference type="SUPFAM" id="SSF53254">
    <property type="entry name" value="Phosphoglycerate mutase-like"/>
    <property type="match status" value="1"/>
</dbReference>
<keyword evidence="2" id="KW-0547">Nucleotide-binding</keyword>
<keyword evidence="6" id="KW-0732">Signal</keyword>
<dbReference type="Gene3D" id="3.40.50.1240">
    <property type="entry name" value="Phosphoglycerate mutase-like"/>
    <property type="match status" value="1"/>
</dbReference>
<evidence type="ECO:0000256" key="5">
    <source>
        <dbReference type="PIRSR" id="PIRSR613078-2"/>
    </source>
</evidence>
<dbReference type="OrthoDB" id="267323at2759"/>
<evidence type="ECO:0000313" key="8">
    <source>
        <dbReference type="EMBL" id="OXU29730.1"/>
    </source>
</evidence>
<keyword evidence="3" id="KW-0067">ATP-binding</keyword>
<accession>A0A232FGT1</accession>
<comment type="similarity">
    <text evidence="1">In the C-terminal section; belongs to the phosphoglycerate mutase family.</text>
</comment>
<proteinExistence type="inferred from homology"/>
<dbReference type="Pfam" id="PF00300">
    <property type="entry name" value="His_Phos_1"/>
    <property type="match status" value="1"/>
</dbReference>
<evidence type="ECO:0000256" key="4">
    <source>
        <dbReference type="PIRSR" id="PIRSR613078-1"/>
    </source>
</evidence>
<dbReference type="Proteomes" id="UP000215335">
    <property type="component" value="Unassembled WGS sequence"/>
</dbReference>
<dbReference type="GO" id="GO:0005524">
    <property type="term" value="F:ATP binding"/>
    <property type="evidence" value="ECO:0007669"/>
    <property type="project" value="UniProtKB-KW"/>
</dbReference>
<evidence type="ECO:0000256" key="3">
    <source>
        <dbReference type="ARBA" id="ARBA00022840"/>
    </source>
</evidence>
<feature type="binding site" evidence="5">
    <location>
        <position position="395"/>
    </location>
    <ligand>
        <name>substrate</name>
    </ligand>
</feature>
<feature type="active site" description="Tele-phosphohistidine intermediate" evidence="4">
    <location>
        <position position="346"/>
    </location>
</feature>
<evidence type="ECO:0000259" key="7">
    <source>
        <dbReference type="Pfam" id="PF01591"/>
    </source>
</evidence>
<dbReference type="SUPFAM" id="SSF52540">
    <property type="entry name" value="P-loop containing nucleoside triphosphate hydrolases"/>
    <property type="match status" value="1"/>
</dbReference>
<dbReference type="AlphaFoldDB" id="A0A232FGT1"/>
<dbReference type="Gene3D" id="3.40.50.300">
    <property type="entry name" value="P-loop containing nucleotide triphosphate hydrolases"/>
    <property type="match status" value="1"/>
</dbReference>
<feature type="chain" id="PRO_5013144679" description="6-phosphofructo-2-kinase domain-containing protein" evidence="6">
    <location>
        <begin position="22"/>
        <end position="577"/>
    </location>
</feature>
<sequence>MPWVAACLNLLTEPLLGYCLAARKLALQAGIIHDQTSSQLAEKLMAPSMEHQERGEPRLPSFELISASSTLRYCTAYLKGYSFCCRVPRLGENRYVDSILWSVWNRRKATQEKAVRAPAGVSKPPRKFAGVVIITTGLPARGKSQLAHSLARRLNWNGESAKVMRVSDYRRKRLEPYASHELFRPDHEANVALRALAQRDAMQDCATWLASGNTVAILDATVVTLEQRTEVHDYFSAQLGYRVLFVECVCEDGKTLESNYREILRHSLDYAGMDAAKAAEDLRLKIAHYQKTHQPMDEAEGYPCIRVNTATMEIRAYKVNGHVETSVLGYLASVSLKPHTLYFSRHGESEFNVLGKIGGDAVLSARGERYAQALAAKINSMHIPELRVLTSRLRRTIATARGIEAAQEHVAALNELYAGVCEGLSYEEMQEQYPQEFAWRDQDKLRYRYPWGESYVDTMKRVEPVIVDLQQAHNVLVVSHQAILRCIIGYFLDKTPEELPYMEVPLHTIIRISSQGFNYKLEFIKLGIECVNTTRLKPQNCSASRTADDALITVPAHYDIPDPWRNPGTGPTLVQQH</sequence>
<dbReference type="FunFam" id="3.40.50.1240:FF:000001">
    <property type="entry name" value="6-phosphofructo-2-kinase/fructose-2, 6-bisphosphatase 3 isoform 2"/>
    <property type="match status" value="1"/>
</dbReference>
<evidence type="ECO:0000256" key="2">
    <source>
        <dbReference type="ARBA" id="ARBA00022741"/>
    </source>
</evidence>
<feature type="binding site" evidence="5">
    <location>
        <begin position="345"/>
        <end position="352"/>
    </location>
    <ligand>
        <name>substrate</name>
    </ligand>
</feature>
<dbReference type="InterPro" id="IPR013079">
    <property type="entry name" value="6Phosfructo_kin"/>
</dbReference>
<gene>
    <name evidence="8" type="ORF">TSAR_016162</name>
</gene>
<keyword evidence="9" id="KW-1185">Reference proteome</keyword>
<dbReference type="EMBL" id="NNAY01000247">
    <property type="protein sequence ID" value="OXU29730.1"/>
    <property type="molecule type" value="Genomic_DNA"/>
</dbReference>
<dbReference type="InterPro" id="IPR027417">
    <property type="entry name" value="P-loop_NTPase"/>
</dbReference>
<organism evidence="8 9">
    <name type="scientific">Trichomalopsis sarcophagae</name>
    <dbReference type="NCBI Taxonomy" id="543379"/>
    <lineage>
        <taxon>Eukaryota</taxon>
        <taxon>Metazoa</taxon>
        <taxon>Ecdysozoa</taxon>
        <taxon>Arthropoda</taxon>
        <taxon>Hexapoda</taxon>
        <taxon>Insecta</taxon>
        <taxon>Pterygota</taxon>
        <taxon>Neoptera</taxon>
        <taxon>Endopterygota</taxon>
        <taxon>Hymenoptera</taxon>
        <taxon>Apocrita</taxon>
        <taxon>Proctotrupomorpha</taxon>
        <taxon>Chalcidoidea</taxon>
        <taxon>Pteromalidae</taxon>
        <taxon>Pteromalinae</taxon>
        <taxon>Trichomalopsis</taxon>
    </lineage>
</organism>
<feature type="signal peptide" evidence="6">
    <location>
        <begin position="1"/>
        <end position="21"/>
    </location>
</feature>
<evidence type="ECO:0000256" key="6">
    <source>
        <dbReference type="SAM" id="SignalP"/>
    </source>
</evidence>
<dbReference type="InterPro" id="IPR029033">
    <property type="entry name" value="His_PPase_superfam"/>
</dbReference>
<dbReference type="Pfam" id="PF01591">
    <property type="entry name" value="6PF2K"/>
    <property type="match status" value="1"/>
</dbReference>
<dbReference type="InterPro" id="IPR003094">
    <property type="entry name" value="6Pfruct_kin"/>
</dbReference>
<dbReference type="SMART" id="SM00855">
    <property type="entry name" value="PGAM"/>
    <property type="match status" value="1"/>
</dbReference>
<evidence type="ECO:0000313" key="9">
    <source>
        <dbReference type="Proteomes" id="UP000215335"/>
    </source>
</evidence>
<dbReference type="GO" id="GO:0006000">
    <property type="term" value="P:fructose metabolic process"/>
    <property type="evidence" value="ECO:0007669"/>
    <property type="project" value="InterPro"/>
</dbReference>
<dbReference type="PANTHER" id="PTHR10606:SF65">
    <property type="entry name" value="6-PHOSPHOFRUCTO-2-KINASE_FRUCTOSE-2, 6-BISPHOSPHATASE-LIKE PROTEIN"/>
    <property type="match status" value="1"/>
</dbReference>
<dbReference type="InterPro" id="IPR013078">
    <property type="entry name" value="His_Pase_superF_clade-1"/>
</dbReference>
<feature type="active site" description="Proton donor/acceptor" evidence="4">
    <location>
        <position position="415"/>
    </location>
</feature>
<dbReference type="GO" id="GO:0005829">
    <property type="term" value="C:cytosol"/>
    <property type="evidence" value="ECO:0007669"/>
    <property type="project" value="TreeGrafter"/>
</dbReference>
<dbReference type="GO" id="GO:0003873">
    <property type="term" value="F:6-phosphofructo-2-kinase activity"/>
    <property type="evidence" value="ECO:0007669"/>
    <property type="project" value="InterPro"/>
</dbReference>
<dbReference type="STRING" id="543379.A0A232FGT1"/>
<dbReference type="GO" id="GO:0006003">
    <property type="term" value="P:fructose 2,6-bisphosphate metabolic process"/>
    <property type="evidence" value="ECO:0007669"/>
    <property type="project" value="InterPro"/>
</dbReference>
<dbReference type="GO" id="GO:0004331">
    <property type="term" value="F:fructose-2,6-bisphosphate 2-phosphatase activity"/>
    <property type="evidence" value="ECO:0007669"/>
    <property type="project" value="TreeGrafter"/>
</dbReference>
<reference evidence="8 9" key="1">
    <citation type="journal article" date="2017" name="Curr. Biol.">
        <title>The Evolution of Venom by Co-option of Single-Copy Genes.</title>
        <authorList>
            <person name="Martinson E.O."/>
            <person name="Mrinalini"/>
            <person name="Kelkar Y.D."/>
            <person name="Chang C.H."/>
            <person name="Werren J.H."/>
        </authorList>
    </citation>
    <scope>NUCLEOTIDE SEQUENCE [LARGE SCALE GENOMIC DNA]</scope>
    <source>
        <strain evidence="8 9">Alberta</strain>
        <tissue evidence="8">Whole body</tissue>
    </source>
</reference>
<dbReference type="PRINTS" id="PR00991">
    <property type="entry name" value="6PFRUCTKNASE"/>
</dbReference>
<dbReference type="CDD" id="cd07067">
    <property type="entry name" value="HP_PGM_like"/>
    <property type="match status" value="1"/>
</dbReference>